<evidence type="ECO:0000313" key="4">
    <source>
        <dbReference type="Proteomes" id="UP000233551"/>
    </source>
</evidence>
<evidence type="ECO:0000256" key="2">
    <source>
        <dbReference type="SAM" id="Phobius"/>
    </source>
</evidence>
<feature type="transmembrane region" description="Helical" evidence="2">
    <location>
        <begin position="12"/>
        <end position="32"/>
    </location>
</feature>
<comment type="caution">
    <text evidence="3">The sequence shown here is derived from an EMBL/GenBank/DDBJ whole genome shotgun (WGS) entry which is preliminary data.</text>
</comment>
<protein>
    <submittedName>
        <fullName evidence="3">Uncharacterized protein</fullName>
    </submittedName>
</protein>
<evidence type="ECO:0000256" key="1">
    <source>
        <dbReference type="SAM" id="MobiDB-lite"/>
    </source>
</evidence>
<keyword evidence="2" id="KW-1133">Transmembrane helix</keyword>
<dbReference type="AlphaFoldDB" id="A0A2I0JEJ4"/>
<reference evidence="3 4" key="1">
    <citation type="submission" date="2017-11" db="EMBL/GenBank/DDBJ databases">
        <title>De-novo sequencing of pomegranate (Punica granatum L.) genome.</title>
        <authorList>
            <person name="Akparov Z."/>
            <person name="Amiraslanov A."/>
            <person name="Hajiyeva S."/>
            <person name="Abbasov M."/>
            <person name="Kaur K."/>
            <person name="Hamwieh A."/>
            <person name="Solovyev V."/>
            <person name="Salamov A."/>
            <person name="Braich B."/>
            <person name="Kosarev P."/>
            <person name="Mahmoud A."/>
            <person name="Hajiyev E."/>
            <person name="Babayeva S."/>
            <person name="Izzatullayeva V."/>
            <person name="Mammadov A."/>
            <person name="Mammadov A."/>
            <person name="Sharifova S."/>
            <person name="Ojaghi J."/>
            <person name="Eynullazada K."/>
            <person name="Bayramov B."/>
            <person name="Abdulazimova A."/>
            <person name="Shahmuradov I."/>
        </authorList>
    </citation>
    <scope>NUCLEOTIDE SEQUENCE [LARGE SCALE GENOMIC DNA]</scope>
    <source>
        <strain evidence="4">cv. AG2017</strain>
        <tissue evidence="3">Leaf</tissue>
    </source>
</reference>
<gene>
    <name evidence="3" type="ORF">CRG98_024960</name>
</gene>
<feature type="compositionally biased region" description="Basic residues" evidence="1">
    <location>
        <begin position="59"/>
        <end position="69"/>
    </location>
</feature>
<dbReference type="Proteomes" id="UP000233551">
    <property type="component" value="Unassembled WGS sequence"/>
</dbReference>
<proteinExistence type="predicted"/>
<keyword evidence="4" id="KW-1185">Reference proteome</keyword>
<name>A0A2I0JEJ4_PUNGR</name>
<keyword evidence="2" id="KW-0812">Transmembrane</keyword>
<keyword evidence="2" id="KW-0472">Membrane</keyword>
<feature type="region of interest" description="Disordered" evidence="1">
    <location>
        <begin position="54"/>
        <end position="82"/>
    </location>
</feature>
<evidence type="ECO:0000313" key="3">
    <source>
        <dbReference type="EMBL" id="PKI54675.1"/>
    </source>
</evidence>
<accession>A0A2I0JEJ4</accession>
<sequence>MASLPCSSTILISAPTVTVLPPIPLTAVTLSWREARMQMMRTTITRAATILTKTSTAKKMTRMKGKKRMPNSTGPRKERVSRSLLRLRRPQQQCASVWAASLILTRHRVSPIS</sequence>
<dbReference type="EMBL" id="PGOL01001775">
    <property type="protein sequence ID" value="PKI54675.1"/>
    <property type="molecule type" value="Genomic_DNA"/>
</dbReference>
<organism evidence="3 4">
    <name type="scientific">Punica granatum</name>
    <name type="common">Pomegranate</name>
    <dbReference type="NCBI Taxonomy" id="22663"/>
    <lineage>
        <taxon>Eukaryota</taxon>
        <taxon>Viridiplantae</taxon>
        <taxon>Streptophyta</taxon>
        <taxon>Embryophyta</taxon>
        <taxon>Tracheophyta</taxon>
        <taxon>Spermatophyta</taxon>
        <taxon>Magnoliopsida</taxon>
        <taxon>eudicotyledons</taxon>
        <taxon>Gunneridae</taxon>
        <taxon>Pentapetalae</taxon>
        <taxon>rosids</taxon>
        <taxon>malvids</taxon>
        <taxon>Myrtales</taxon>
        <taxon>Lythraceae</taxon>
        <taxon>Punica</taxon>
    </lineage>
</organism>